<dbReference type="PROSITE" id="PS00069">
    <property type="entry name" value="G6P_DEHYDROGENASE"/>
    <property type="match status" value="1"/>
</dbReference>
<evidence type="ECO:0000256" key="4">
    <source>
        <dbReference type="ARBA" id="ARBA00022857"/>
    </source>
</evidence>
<evidence type="ECO:0000256" key="5">
    <source>
        <dbReference type="ARBA" id="ARBA00023002"/>
    </source>
</evidence>
<evidence type="ECO:0000256" key="3">
    <source>
        <dbReference type="ARBA" id="ARBA00022526"/>
    </source>
</evidence>
<dbReference type="EMBL" id="AJWJ01000082">
    <property type="protein sequence ID" value="KAF2075890.1"/>
    <property type="molecule type" value="Genomic_DNA"/>
</dbReference>
<dbReference type="Gene3D" id="3.40.50.720">
    <property type="entry name" value="NAD(P)-binding Rossmann-like Domain"/>
    <property type="match status" value="1"/>
</dbReference>
<dbReference type="SUPFAM" id="SSF51735">
    <property type="entry name" value="NAD(P)-binding Rossmann-fold domains"/>
    <property type="match status" value="1"/>
</dbReference>
<dbReference type="AlphaFoldDB" id="A0A8J4PYR0"/>
<dbReference type="Proteomes" id="UP000695562">
    <property type="component" value="Unassembled WGS sequence"/>
</dbReference>
<organism evidence="10 11">
    <name type="scientific">Polysphondylium violaceum</name>
    <dbReference type="NCBI Taxonomy" id="133409"/>
    <lineage>
        <taxon>Eukaryota</taxon>
        <taxon>Amoebozoa</taxon>
        <taxon>Evosea</taxon>
        <taxon>Eumycetozoa</taxon>
        <taxon>Dictyostelia</taxon>
        <taxon>Dictyosteliales</taxon>
        <taxon>Dictyosteliaceae</taxon>
        <taxon>Polysphondylium</taxon>
    </lineage>
</organism>
<dbReference type="PIRSF" id="PIRSF000110">
    <property type="entry name" value="G6PD"/>
    <property type="match status" value="1"/>
</dbReference>
<dbReference type="GO" id="GO:0004345">
    <property type="term" value="F:glucose-6-phosphate dehydrogenase activity"/>
    <property type="evidence" value="ECO:0007669"/>
    <property type="project" value="UniProtKB-EC"/>
</dbReference>
<dbReference type="UniPathway" id="UPA00115">
    <property type="reaction ID" value="UER00408"/>
</dbReference>
<keyword evidence="6 7" id="KW-0119">Carbohydrate metabolism</keyword>
<comment type="pathway">
    <text evidence="1 7">Carbohydrate degradation; pentose phosphate pathway; D-ribulose 5-phosphate from D-glucose 6-phosphate (oxidative stage): step 1/3.</text>
</comment>
<dbReference type="InterPro" id="IPR022674">
    <property type="entry name" value="G6P_DH_NAD-bd"/>
</dbReference>
<comment type="similarity">
    <text evidence="2 7">Belongs to the glucose-6-phosphate dehydrogenase family.</text>
</comment>
<dbReference type="EC" id="1.1.1.49" evidence="7"/>
<keyword evidence="5 7" id="KW-0560">Oxidoreductase</keyword>
<evidence type="ECO:0000256" key="1">
    <source>
        <dbReference type="ARBA" id="ARBA00004937"/>
    </source>
</evidence>
<dbReference type="SUPFAM" id="SSF55347">
    <property type="entry name" value="Glyceraldehyde-3-phosphate dehydrogenase-like, C-terminal domain"/>
    <property type="match status" value="1"/>
</dbReference>
<comment type="catalytic activity">
    <reaction evidence="7">
        <text>D-glucose 6-phosphate + NADP(+) = 6-phospho-D-glucono-1,5-lactone + NADPH + H(+)</text>
        <dbReference type="Rhea" id="RHEA:15841"/>
        <dbReference type="ChEBI" id="CHEBI:15378"/>
        <dbReference type="ChEBI" id="CHEBI:57783"/>
        <dbReference type="ChEBI" id="CHEBI:57955"/>
        <dbReference type="ChEBI" id="CHEBI:58349"/>
        <dbReference type="ChEBI" id="CHEBI:61548"/>
        <dbReference type="EC" id="1.1.1.49"/>
    </reaction>
</comment>
<comment type="caution">
    <text evidence="10">The sequence shown here is derived from an EMBL/GenBank/DDBJ whole genome shotgun (WGS) entry which is preliminary data.</text>
</comment>
<dbReference type="NCBIfam" id="TIGR00871">
    <property type="entry name" value="zwf"/>
    <property type="match status" value="1"/>
</dbReference>
<feature type="domain" description="Glucose-6-phosphate dehydrogenase C-terminal" evidence="9">
    <location>
        <begin position="196"/>
        <end position="482"/>
    </location>
</feature>
<proteinExistence type="inferred from homology"/>
<dbReference type="GO" id="GO:0009051">
    <property type="term" value="P:pentose-phosphate shunt, oxidative branch"/>
    <property type="evidence" value="ECO:0007669"/>
    <property type="project" value="TreeGrafter"/>
</dbReference>
<dbReference type="InterPro" id="IPR036291">
    <property type="entry name" value="NAD(P)-bd_dom_sf"/>
</dbReference>
<comment type="function">
    <text evidence="7">Catalyzes the rate-limiting step of the oxidative pentose-phosphate pathway, which represents a route for the dissimilation of carbohydrates besides glycolysis.</text>
</comment>
<dbReference type="InterPro" id="IPR022675">
    <property type="entry name" value="G6P_DH_C"/>
</dbReference>
<dbReference type="InterPro" id="IPR001282">
    <property type="entry name" value="G6P_DH"/>
</dbReference>
<dbReference type="Pfam" id="PF02781">
    <property type="entry name" value="G6PD_C"/>
    <property type="match status" value="1"/>
</dbReference>
<dbReference type="GO" id="GO:0005829">
    <property type="term" value="C:cytosol"/>
    <property type="evidence" value="ECO:0007669"/>
    <property type="project" value="TreeGrafter"/>
</dbReference>
<evidence type="ECO:0000256" key="6">
    <source>
        <dbReference type="ARBA" id="ARBA00023277"/>
    </source>
</evidence>
<reference evidence="10" key="1">
    <citation type="submission" date="2020-01" db="EMBL/GenBank/DDBJ databases">
        <title>Development of genomics and gene disruption for Polysphondylium violaceum indicates a role for the polyketide synthase stlB in stalk morphogenesis.</title>
        <authorList>
            <person name="Narita B."/>
            <person name="Kawabe Y."/>
            <person name="Kin K."/>
            <person name="Saito T."/>
            <person name="Gibbs R."/>
            <person name="Kuspa A."/>
            <person name="Muzny D."/>
            <person name="Queller D."/>
            <person name="Richards S."/>
            <person name="Strassman J."/>
            <person name="Sucgang R."/>
            <person name="Worley K."/>
            <person name="Schaap P."/>
        </authorList>
    </citation>
    <scope>NUCLEOTIDE SEQUENCE</scope>
    <source>
        <strain evidence="10">QSvi11</strain>
    </source>
</reference>
<keyword evidence="11" id="KW-1185">Reference proteome</keyword>
<keyword evidence="4 7" id="KW-0521">NADP</keyword>
<dbReference type="PRINTS" id="PR00079">
    <property type="entry name" value="G6PDHDRGNASE"/>
</dbReference>
<evidence type="ECO:0000256" key="7">
    <source>
        <dbReference type="RuleBase" id="RU362120"/>
    </source>
</evidence>
<dbReference type="PANTHER" id="PTHR23429:SF0">
    <property type="entry name" value="GLUCOSE-6-PHOSPHATE 1-DEHYDROGENASE"/>
    <property type="match status" value="1"/>
</dbReference>
<protein>
    <recommendedName>
        <fullName evidence="7">Glucose-6-phosphate 1-dehydrogenase</fullName>
        <ecNumber evidence="7">1.1.1.49</ecNumber>
    </recommendedName>
</protein>
<dbReference type="InterPro" id="IPR019796">
    <property type="entry name" value="G6P_DH_AS"/>
</dbReference>
<dbReference type="GO" id="GO:0006006">
    <property type="term" value="P:glucose metabolic process"/>
    <property type="evidence" value="ECO:0007669"/>
    <property type="project" value="UniProtKB-KW"/>
</dbReference>
<dbReference type="Pfam" id="PF00479">
    <property type="entry name" value="G6PD_N"/>
    <property type="match status" value="1"/>
</dbReference>
<feature type="domain" description="Glucose-6-phosphate dehydrogenase NAD-binding" evidence="8">
    <location>
        <begin position="17"/>
        <end position="194"/>
    </location>
</feature>
<dbReference type="HAMAP" id="MF_00966">
    <property type="entry name" value="G6PD"/>
    <property type="match status" value="1"/>
</dbReference>
<dbReference type="FunFam" id="3.30.360.10:FF:000018">
    <property type="entry name" value="Glucose-6-phosphate 1-dehydrogenase"/>
    <property type="match status" value="1"/>
</dbReference>
<evidence type="ECO:0000313" key="11">
    <source>
        <dbReference type="Proteomes" id="UP000695562"/>
    </source>
</evidence>
<name>A0A8J4PYR0_9MYCE</name>
<dbReference type="Gene3D" id="3.30.360.10">
    <property type="entry name" value="Dihydrodipicolinate Reductase, domain 2"/>
    <property type="match status" value="1"/>
</dbReference>
<dbReference type="GO" id="GO:0050661">
    <property type="term" value="F:NADP binding"/>
    <property type="evidence" value="ECO:0007669"/>
    <property type="project" value="InterPro"/>
</dbReference>
<keyword evidence="3 7" id="KW-0313">Glucose metabolism</keyword>
<gene>
    <name evidence="10" type="ORF">CYY_002826</name>
</gene>
<dbReference type="PANTHER" id="PTHR23429">
    <property type="entry name" value="GLUCOSE-6-PHOSPHATE 1-DEHYDROGENASE G6PD"/>
    <property type="match status" value="1"/>
</dbReference>
<evidence type="ECO:0000259" key="8">
    <source>
        <dbReference type="Pfam" id="PF00479"/>
    </source>
</evidence>
<sequence length="497" mass="56938">MSVSPNANDYRTPLTVVILGASGDLAKKKTYPALFSLYLRSLLPENTIIYGYARSHIELDDFKKRIGSYLKGSEEKKKAFLDLCHYHSGLYDDKSAYDEFDKLIRKEEAKIQSPTSKYNRLFYMAIPPSIFIEVSKGIHGSLIENNGWSRVIVEKPFGRDLESSRVLVSELGRLFKEKDLFRIDHYLGKEMVQNLMVLRFSNAVFEPLWSKSHISNITITFKEDIGTEGRGGYFDQFGIIRDVMQNHLLQVLSLVAMEPPLSLNADDITNEKVRLLRCIQPIKLDEVVLGQYIGTQDGKQEGYLDDKGVPNDSKTPTYAAAVFHVNNPRWRGTPFILKCGKALDERKTEIRIQFKRPDNFLFQDEDISRNELVMRIQPGEAVYLKLLTKKPGLDNSIEQTELDLSYRNRFENLDLPDAYERLILDSIKGDHNLFVRDDELDVAWQIFTPLLKQIESLGCIPEKYVFGSRGPKSADELSKKFGYVRSTGYNWPGSSKK</sequence>
<evidence type="ECO:0000259" key="9">
    <source>
        <dbReference type="Pfam" id="PF02781"/>
    </source>
</evidence>
<evidence type="ECO:0000256" key="2">
    <source>
        <dbReference type="ARBA" id="ARBA00009975"/>
    </source>
</evidence>
<accession>A0A8J4PYR0</accession>
<dbReference type="OrthoDB" id="60984at2759"/>
<evidence type="ECO:0000313" key="10">
    <source>
        <dbReference type="EMBL" id="KAF2075890.1"/>
    </source>
</evidence>